<dbReference type="SUPFAM" id="SSF53335">
    <property type="entry name" value="S-adenosyl-L-methionine-dependent methyltransferases"/>
    <property type="match status" value="1"/>
</dbReference>
<proteinExistence type="inferred from homology"/>
<evidence type="ECO:0000313" key="6">
    <source>
        <dbReference type="Proteomes" id="UP001295444"/>
    </source>
</evidence>
<keyword evidence="6" id="KW-1185">Reference proteome</keyword>
<name>A0AAD1T6F0_PELCU</name>
<evidence type="ECO:0000256" key="4">
    <source>
        <dbReference type="ARBA" id="ARBA00022691"/>
    </source>
</evidence>
<dbReference type="InterPro" id="IPR000940">
    <property type="entry name" value="NNMT_TEMT_trans"/>
</dbReference>
<sequence>MLDWTSYVKFVCDLEGKSVYLENKEEKLRKSVKQVLKCDVLKKNPFEPLVLPPADCLISCFCLESACKDVATYCNTLKSLKDLLKPGGHIIVQSGLNGTFYYVGEKKFYGLTTTKEDIEKAFIEAGYEIVKFTVKPSKPGSHNSDYDSMYCVHARKPCSL</sequence>
<dbReference type="InterPro" id="IPR029063">
    <property type="entry name" value="SAM-dependent_MTases_sf"/>
</dbReference>
<keyword evidence="4" id="KW-0949">S-adenosyl-L-methionine</keyword>
<evidence type="ECO:0000256" key="3">
    <source>
        <dbReference type="ARBA" id="ARBA00022679"/>
    </source>
</evidence>
<dbReference type="GO" id="GO:0005829">
    <property type="term" value="C:cytosol"/>
    <property type="evidence" value="ECO:0007669"/>
    <property type="project" value="TreeGrafter"/>
</dbReference>
<dbReference type="PANTHER" id="PTHR10867:SF32">
    <property type="entry name" value="NICOTINAMIDE N-METHYLTRANSFERASE"/>
    <property type="match status" value="1"/>
</dbReference>
<comment type="similarity">
    <text evidence="1">Belongs to the class I-like SAM-binding methyltransferase superfamily. NNMT/PNMT/TEMT family.</text>
</comment>
<reference evidence="5" key="1">
    <citation type="submission" date="2022-03" db="EMBL/GenBank/DDBJ databases">
        <authorList>
            <person name="Alioto T."/>
            <person name="Alioto T."/>
            <person name="Gomez Garrido J."/>
        </authorList>
    </citation>
    <scope>NUCLEOTIDE SEQUENCE</scope>
</reference>
<dbReference type="Proteomes" id="UP001295444">
    <property type="component" value="Chromosome 10"/>
</dbReference>
<dbReference type="GO" id="GO:0032259">
    <property type="term" value="P:methylation"/>
    <property type="evidence" value="ECO:0007669"/>
    <property type="project" value="UniProtKB-KW"/>
</dbReference>
<dbReference type="PROSITE" id="PS51681">
    <property type="entry name" value="SAM_MT_NNMT_PNMT_TEMT"/>
    <property type="match status" value="1"/>
</dbReference>
<organism evidence="5 6">
    <name type="scientific">Pelobates cultripes</name>
    <name type="common">Western spadefoot toad</name>
    <dbReference type="NCBI Taxonomy" id="61616"/>
    <lineage>
        <taxon>Eukaryota</taxon>
        <taxon>Metazoa</taxon>
        <taxon>Chordata</taxon>
        <taxon>Craniata</taxon>
        <taxon>Vertebrata</taxon>
        <taxon>Euteleostomi</taxon>
        <taxon>Amphibia</taxon>
        <taxon>Batrachia</taxon>
        <taxon>Anura</taxon>
        <taxon>Pelobatoidea</taxon>
        <taxon>Pelobatidae</taxon>
        <taxon>Pelobates</taxon>
    </lineage>
</organism>
<dbReference type="Gene3D" id="3.40.50.150">
    <property type="entry name" value="Vaccinia Virus protein VP39"/>
    <property type="match status" value="1"/>
</dbReference>
<dbReference type="GO" id="GO:0008170">
    <property type="term" value="F:N-methyltransferase activity"/>
    <property type="evidence" value="ECO:0007669"/>
    <property type="project" value="TreeGrafter"/>
</dbReference>
<keyword evidence="3" id="KW-0808">Transferase</keyword>
<protein>
    <submittedName>
        <fullName evidence="5">Nicotinamide N-methyltransferase-like</fullName>
    </submittedName>
</protein>
<dbReference type="Pfam" id="PF01234">
    <property type="entry name" value="NNMT_PNMT_TEMT"/>
    <property type="match status" value="1"/>
</dbReference>
<evidence type="ECO:0000256" key="2">
    <source>
        <dbReference type="ARBA" id="ARBA00022603"/>
    </source>
</evidence>
<keyword evidence="2" id="KW-0489">Methyltransferase</keyword>
<dbReference type="PANTHER" id="PTHR10867">
    <property type="entry name" value="NNMT/PNMT/TEMT FAMILY MEMBER"/>
    <property type="match status" value="1"/>
</dbReference>
<dbReference type="AlphaFoldDB" id="A0AAD1T6F0"/>
<accession>A0AAD1T6F0</accession>
<gene>
    <name evidence="5" type="ORF">PECUL_23A005823</name>
</gene>
<evidence type="ECO:0000313" key="5">
    <source>
        <dbReference type="EMBL" id="CAH2320154.1"/>
    </source>
</evidence>
<dbReference type="EMBL" id="OW240921">
    <property type="protein sequence ID" value="CAH2320154.1"/>
    <property type="molecule type" value="Genomic_DNA"/>
</dbReference>
<evidence type="ECO:0000256" key="1">
    <source>
        <dbReference type="ARBA" id="ARBA00007996"/>
    </source>
</evidence>